<dbReference type="RefSeq" id="WP_169657465.1">
    <property type="nucleotide sequence ID" value="NZ_JABANE010000036.1"/>
</dbReference>
<dbReference type="PANTHER" id="PTHR30547:SF5">
    <property type="entry name" value="NUCLEASE YHCG-RELATED"/>
    <property type="match status" value="1"/>
</dbReference>
<organism evidence="3 4">
    <name type="scientific">Flammeovirga aprica JL-4</name>
    <dbReference type="NCBI Taxonomy" id="694437"/>
    <lineage>
        <taxon>Bacteria</taxon>
        <taxon>Pseudomonadati</taxon>
        <taxon>Bacteroidota</taxon>
        <taxon>Cytophagia</taxon>
        <taxon>Cytophagales</taxon>
        <taxon>Flammeovirgaceae</taxon>
        <taxon>Flammeovirga</taxon>
    </lineage>
</organism>
<evidence type="ECO:0000313" key="3">
    <source>
        <dbReference type="EMBL" id="NME69180.1"/>
    </source>
</evidence>
<dbReference type="GO" id="GO:0003676">
    <property type="term" value="F:nucleic acid binding"/>
    <property type="evidence" value="ECO:0007669"/>
    <property type="project" value="InterPro"/>
</dbReference>
<dbReference type="EMBL" id="JABANE010000036">
    <property type="protein sequence ID" value="NME69180.1"/>
    <property type="molecule type" value="Genomic_DNA"/>
</dbReference>
<comment type="caution">
    <text evidence="3">The sequence shown here is derived from an EMBL/GenBank/DDBJ whole genome shotgun (WGS) entry which is preliminary data.</text>
</comment>
<dbReference type="InterPro" id="IPR053148">
    <property type="entry name" value="PD-DEXK-like_domain"/>
</dbReference>
<feature type="domain" description="YhcG N-terminal" evidence="2">
    <location>
        <begin position="15"/>
        <end position="153"/>
    </location>
</feature>
<dbReference type="AlphaFoldDB" id="A0A7X9RUY4"/>
<evidence type="ECO:0000259" key="2">
    <source>
        <dbReference type="Pfam" id="PF17761"/>
    </source>
</evidence>
<feature type="domain" description="YhcG PDDEXK nuclease" evidence="1">
    <location>
        <begin position="174"/>
        <end position="326"/>
    </location>
</feature>
<sequence>MSPEINKNTEDFDKVLSAIQKARQQVYKKVNSTLIELYWNIGVFISEQVSVSSWGKSIVEDLAHFISQKDPELKGFSANNLWRMKKFYETYKNLPQCVKKLPDTWLSVSWSHHRRIMSLKTEEERLFYLQLCSKQNYSVRELEQLIKTSTFERTMIANESISGQVKSLPQNTENVFRDSYVFDFLNLPIIHKEKDLQKALINSLKDFILELGTGFSFIGEEYRLQVGNEDFYIDLLFFHRELQCLVAFELKTDKFKPQYMGQLEFYLEALDRDVKLPKENPSIGVLLCREKDTEVVEYALSRSLSPAVVADYEMKLIPKETLQKKLNELYQLINRNS</sequence>
<dbReference type="InterPro" id="IPR041527">
    <property type="entry name" value="YhcG_N"/>
</dbReference>
<dbReference type="PANTHER" id="PTHR30547">
    <property type="entry name" value="UNCHARACTERIZED PROTEIN YHCG-RELATED"/>
    <property type="match status" value="1"/>
</dbReference>
<evidence type="ECO:0000259" key="1">
    <source>
        <dbReference type="Pfam" id="PF06250"/>
    </source>
</evidence>
<proteinExistence type="predicted"/>
<keyword evidence="4" id="KW-1185">Reference proteome</keyword>
<dbReference type="InterPro" id="IPR009362">
    <property type="entry name" value="YhcG_C"/>
</dbReference>
<protein>
    <submittedName>
        <fullName evidence="3">DUF1016 domain-containing protein</fullName>
    </submittedName>
</protein>
<dbReference type="Gene3D" id="3.40.1350.10">
    <property type="match status" value="1"/>
</dbReference>
<accession>A0A7X9RUY4</accession>
<gene>
    <name evidence="3" type="ORF">HHU12_14485</name>
</gene>
<evidence type="ECO:0000313" key="4">
    <source>
        <dbReference type="Proteomes" id="UP000576082"/>
    </source>
</evidence>
<dbReference type="Proteomes" id="UP000576082">
    <property type="component" value="Unassembled WGS sequence"/>
</dbReference>
<dbReference type="Pfam" id="PF17761">
    <property type="entry name" value="DUF1016_N"/>
    <property type="match status" value="1"/>
</dbReference>
<reference evidence="3 4" key="1">
    <citation type="submission" date="2020-04" db="EMBL/GenBank/DDBJ databases">
        <title>Flammeovirga sp. SR4, a novel species isolated from seawater.</title>
        <authorList>
            <person name="Wang X."/>
        </authorList>
    </citation>
    <scope>NUCLEOTIDE SEQUENCE [LARGE SCALE GENOMIC DNA]</scope>
    <source>
        <strain evidence="3 4">ATCC 23126</strain>
    </source>
</reference>
<dbReference type="Pfam" id="PF06250">
    <property type="entry name" value="YhcG_C"/>
    <property type="match status" value="1"/>
</dbReference>
<dbReference type="InterPro" id="IPR011856">
    <property type="entry name" value="tRNA_endonuc-like_dom_sf"/>
</dbReference>
<name>A0A7X9RUY4_9BACT</name>